<dbReference type="PANTHER" id="PTHR13393">
    <property type="entry name" value="SAM-DEPENDENT METHYLTRANSFERASE"/>
    <property type="match status" value="1"/>
</dbReference>
<gene>
    <name evidence="4" type="ORF">ACHAXA_005144</name>
</gene>
<dbReference type="InterPro" id="IPR010286">
    <property type="entry name" value="METTL16/RlmF"/>
</dbReference>
<dbReference type="GO" id="GO:0032259">
    <property type="term" value="P:methylation"/>
    <property type="evidence" value="ECO:0007669"/>
    <property type="project" value="UniProtKB-KW"/>
</dbReference>
<keyword evidence="1" id="KW-0489">Methyltransferase</keyword>
<evidence type="ECO:0000256" key="2">
    <source>
        <dbReference type="ARBA" id="ARBA00022679"/>
    </source>
</evidence>
<evidence type="ECO:0000313" key="4">
    <source>
        <dbReference type="EMBL" id="KAL3816866.1"/>
    </source>
</evidence>
<evidence type="ECO:0000313" key="5">
    <source>
        <dbReference type="Proteomes" id="UP001530377"/>
    </source>
</evidence>
<dbReference type="Proteomes" id="UP001530377">
    <property type="component" value="Unassembled WGS sequence"/>
</dbReference>
<proteinExistence type="predicted"/>
<name>A0ABD3RXG2_9STRA</name>
<dbReference type="EMBL" id="JALLPB020000129">
    <property type="protein sequence ID" value="KAL3816866.1"/>
    <property type="molecule type" value="Genomic_DNA"/>
</dbReference>
<feature type="region of interest" description="Disordered" evidence="3">
    <location>
        <begin position="60"/>
        <end position="100"/>
    </location>
</feature>
<dbReference type="AlphaFoldDB" id="A0ABD3RXG2"/>
<dbReference type="PANTHER" id="PTHR13393:SF0">
    <property type="entry name" value="RNA N6-ADENOSINE-METHYLTRANSFERASE METTL16"/>
    <property type="match status" value="1"/>
</dbReference>
<comment type="caution">
    <text evidence="4">The sequence shown here is derived from an EMBL/GenBank/DDBJ whole genome shotgun (WGS) entry which is preliminary data.</text>
</comment>
<keyword evidence="2" id="KW-0808">Transferase</keyword>
<keyword evidence="5" id="KW-1185">Reference proteome</keyword>
<protein>
    <submittedName>
        <fullName evidence="4">Uncharacterized protein</fullName>
    </submittedName>
</protein>
<evidence type="ECO:0000256" key="3">
    <source>
        <dbReference type="SAM" id="MobiDB-lite"/>
    </source>
</evidence>
<organism evidence="4 5">
    <name type="scientific">Cyclostephanos tholiformis</name>
    <dbReference type="NCBI Taxonomy" id="382380"/>
    <lineage>
        <taxon>Eukaryota</taxon>
        <taxon>Sar</taxon>
        <taxon>Stramenopiles</taxon>
        <taxon>Ochrophyta</taxon>
        <taxon>Bacillariophyta</taxon>
        <taxon>Coscinodiscophyceae</taxon>
        <taxon>Thalassiosirophycidae</taxon>
        <taxon>Stephanodiscales</taxon>
        <taxon>Stephanodiscaceae</taxon>
        <taxon>Cyclostephanos</taxon>
    </lineage>
</organism>
<sequence>MSNSTSAPTTHSSLSSTHKYCYRYTSSSSTCSISYLALSCNFQELAEKYPAFRNAWTELRSRQRGRSGTSPPSDEGGGGHEEQTHRHQNGSCRHELPTSSSFSSHITHDFNASLTRALLHQHFTLDMPSLPEGRLCPPIPNRANYVCWLRELLSQSERDLHRFVVAPSDADAGGVAWQCRGMDIGTGVSAIYPLLLTTDLFGDTPNSESMMDKSKPSSNRWEFLATDIDPIAIESARINIKANRLVDRIHVAQVGDAFSTTSAMKMKNSGPLFAAMEVAKHSALRPSRPEDQSDANRMELAEYPRFDFVMTNPPFYKSSKEATSPRAGDKRPRTGMAVEEGLYTLSSCGVGVDMDVDEEDGGGGDVGFVTAIMNDSQYFRNHVTWYTSLVCKKSSLDAIQHKLQTLDGVWGNRGQVRTVEFRQENLEGSEIAAGGRTRSLRVRWGIGWTYERAIGRCSACRVREGLQTFEVWVSVGDLGDKVRTAVDEVASRLIAYFENLRDIFLKCSQQMREYSHDVLSGTSNDGSRRRSCNYKLMRCVTTVEKRFCDPTPACLPVAYKEDCDNTNLPAEGHMLIDAFLECSGKYNDSGCVSVQIMLDMYSHTKRGSTIINMLQCQLPGEIGRTNRKWRRLLHRQTTT</sequence>
<dbReference type="InterPro" id="IPR029063">
    <property type="entry name" value="SAM-dependent_MTases_sf"/>
</dbReference>
<dbReference type="Pfam" id="PF05971">
    <property type="entry name" value="Methyltransf_10"/>
    <property type="match status" value="2"/>
</dbReference>
<reference evidence="4 5" key="1">
    <citation type="submission" date="2024-10" db="EMBL/GenBank/DDBJ databases">
        <title>Updated reference genomes for cyclostephanoid diatoms.</title>
        <authorList>
            <person name="Roberts W.R."/>
            <person name="Alverson A.J."/>
        </authorList>
    </citation>
    <scope>NUCLEOTIDE SEQUENCE [LARGE SCALE GENOMIC DNA]</scope>
    <source>
        <strain evidence="4 5">AJA228-03</strain>
    </source>
</reference>
<dbReference type="Gene3D" id="3.40.50.150">
    <property type="entry name" value="Vaccinia Virus protein VP39"/>
    <property type="match status" value="1"/>
</dbReference>
<evidence type="ECO:0000256" key="1">
    <source>
        <dbReference type="ARBA" id="ARBA00022603"/>
    </source>
</evidence>
<dbReference type="SUPFAM" id="SSF53335">
    <property type="entry name" value="S-adenosyl-L-methionine-dependent methyltransferases"/>
    <property type="match status" value="2"/>
</dbReference>
<accession>A0ABD3RXG2</accession>
<dbReference type="GO" id="GO:0008168">
    <property type="term" value="F:methyltransferase activity"/>
    <property type="evidence" value="ECO:0007669"/>
    <property type="project" value="UniProtKB-KW"/>
</dbReference>